<dbReference type="eggNOG" id="COG3142">
    <property type="taxonomic scope" value="Bacteria"/>
</dbReference>
<gene>
    <name evidence="2 3" type="primary">cutC</name>
    <name evidence="3" type="ORF">MGM1_0560</name>
</gene>
<dbReference type="InterPro" id="IPR005627">
    <property type="entry name" value="CutC-like"/>
</dbReference>
<proteinExistence type="inferred from homology"/>
<comment type="subcellular location">
    <subcellularLocation>
        <location evidence="2">Cytoplasm</location>
    </subcellularLocation>
</comment>
<dbReference type="EMBL" id="CP007711">
    <property type="protein sequence ID" value="AIV03443.1"/>
    <property type="molecule type" value="Genomic_DNA"/>
</dbReference>
<dbReference type="PANTHER" id="PTHR12598">
    <property type="entry name" value="COPPER HOMEOSTASIS PROTEIN CUTC"/>
    <property type="match status" value="1"/>
</dbReference>
<organism evidence="3 4">
    <name type="scientific">Candidatus Malacoplasma girerdii</name>
    <dbReference type="NCBI Taxonomy" id="1318617"/>
    <lineage>
        <taxon>Bacteria</taxon>
        <taxon>Bacillati</taxon>
        <taxon>Mycoplasmatota</taxon>
        <taxon>Mycoplasmoidales</taxon>
        <taxon>Mycoplasmoidaceae</taxon>
        <taxon>Malacoplasma</taxon>
    </lineage>
</organism>
<dbReference type="Gene3D" id="3.20.20.380">
    <property type="entry name" value="Copper homeostasis (CutC) domain"/>
    <property type="match status" value="1"/>
</dbReference>
<name>A0A097SS69_9BACT</name>
<sequence length="249" mass="27744">MKITPEICIDSYESSLNVNQTVAKRVELCSSLDVGGLTSSVGLVKLIKKNTDLIIFSLIRPRSGNFIYNKEEKATILSEIKTLISAGVDGLVVGALTPQFTIDIEFMKEIKNVAKNIPLVFHRAFDQLIDPYEGVRQLIKLGFIRILTSGQKANAFEGKELLKDLISKFGEQITIMPGGGVRVENVLELIEYTKCKEIHFSAKTSYLNAPKISGKVNFNTYSTPENKISISQIKDINAMIKQIKKARQF</sequence>
<dbReference type="KEGG" id="mgj:MGM1_0560"/>
<dbReference type="STRING" id="1318617.MGM1_0560"/>
<evidence type="ECO:0000256" key="2">
    <source>
        <dbReference type="HAMAP-Rule" id="MF_00795"/>
    </source>
</evidence>
<dbReference type="HOGENOM" id="CLU_050555_3_1_14"/>
<dbReference type="PANTHER" id="PTHR12598:SF0">
    <property type="entry name" value="COPPER HOMEOSTASIS PROTEIN CUTC HOMOLOG"/>
    <property type="match status" value="1"/>
</dbReference>
<evidence type="ECO:0000313" key="4">
    <source>
        <dbReference type="Proteomes" id="UP000030066"/>
    </source>
</evidence>
<reference evidence="3 4" key="1">
    <citation type="journal article" date="2014" name="PLoS ONE">
        <title>An emerging Mycoplasma associated with trichomoniasis, vaginal infection and disease.</title>
        <authorList>
            <consortium name="Vaginal Microbiome Consortium"/>
            <person name="Fettweis J.M."/>
            <person name="Serrano M.G."/>
            <person name="Huang B."/>
            <person name="Brooks J.P."/>
            <person name="Glascock A.L."/>
            <person name="Sheth N.U."/>
            <person name="Strauss J.F.III."/>
            <person name="Jefferson K.K."/>
            <person name="Buck G.A."/>
        </authorList>
    </citation>
    <scope>NUCLEOTIDE SEQUENCE [LARGE SCALE GENOMIC DNA]</scope>
    <source>
        <strain evidence="3 4">VCU_M1</strain>
    </source>
</reference>
<dbReference type="HAMAP" id="MF_00795">
    <property type="entry name" value="CutC"/>
    <property type="match status" value="1"/>
</dbReference>
<dbReference type="InterPro" id="IPR036822">
    <property type="entry name" value="CutC-like_dom_sf"/>
</dbReference>
<keyword evidence="4" id="KW-1185">Reference proteome</keyword>
<dbReference type="Proteomes" id="UP000030066">
    <property type="component" value="Chromosome"/>
</dbReference>
<evidence type="ECO:0000313" key="3">
    <source>
        <dbReference type="EMBL" id="AIV03443.1"/>
    </source>
</evidence>
<comment type="similarity">
    <text evidence="1 2">Belongs to the CutC family.</text>
</comment>
<dbReference type="Pfam" id="PF03932">
    <property type="entry name" value="CutC"/>
    <property type="match status" value="1"/>
</dbReference>
<evidence type="ECO:0000256" key="1">
    <source>
        <dbReference type="ARBA" id="ARBA00007768"/>
    </source>
</evidence>
<dbReference type="SUPFAM" id="SSF110395">
    <property type="entry name" value="CutC-like"/>
    <property type="match status" value="1"/>
</dbReference>
<accession>A0A097SS69</accession>
<keyword evidence="2" id="KW-0963">Cytoplasm</keyword>
<dbReference type="GO" id="GO:0005737">
    <property type="term" value="C:cytoplasm"/>
    <property type="evidence" value="ECO:0007669"/>
    <property type="project" value="UniProtKB-SubCell"/>
</dbReference>
<comment type="caution">
    <text evidence="2">Once thought to be involved in copper homeostasis, experiments in E.coli have shown this is not the case.</text>
</comment>
<protein>
    <recommendedName>
        <fullName evidence="2">PF03932 family protein CutC</fullName>
    </recommendedName>
</protein>
<dbReference type="AlphaFoldDB" id="A0A097SS69"/>
<dbReference type="GO" id="GO:0005507">
    <property type="term" value="F:copper ion binding"/>
    <property type="evidence" value="ECO:0007669"/>
    <property type="project" value="TreeGrafter"/>
</dbReference>